<dbReference type="AlphaFoldDB" id="A0ABD1XFX9"/>
<sequence>MLDHACLTRPYSILYRCVGSVKNMVSDGWQKVGNATTAAAGRHFCFLEKKPPLNEPAQCRRILELRAGGDGGGISLSNEDVGGCSVVMAIYRLEGFLW</sequence>
<accession>A0ABD1XFX9</accession>
<dbReference type="EMBL" id="JBHFFA010000008">
    <property type="protein sequence ID" value="KAL2607857.1"/>
    <property type="molecule type" value="Genomic_DNA"/>
</dbReference>
<name>A0ABD1XFX9_9MARC</name>
<reference evidence="1 2" key="1">
    <citation type="submission" date="2024-09" db="EMBL/GenBank/DDBJ databases">
        <title>Chromosome-scale assembly of Riccia fluitans.</title>
        <authorList>
            <person name="Paukszto L."/>
            <person name="Sawicki J."/>
            <person name="Karawczyk K."/>
            <person name="Piernik-Szablinska J."/>
            <person name="Szczecinska M."/>
            <person name="Mazdziarz M."/>
        </authorList>
    </citation>
    <scope>NUCLEOTIDE SEQUENCE [LARGE SCALE GENOMIC DNA]</scope>
    <source>
        <strain evidence="1">Rf_01</strain>
        <tissue evidence="1">Aerial parts of the thallus</tissue>
    </source>
</reference>
<comment type="caution">
    <text evidence="1">The sequence shown here is derived from an EMBL/GenBank/DDBJ whole genome shotgun (WGS) entry which is preliminary data.</text>
</comment>
<dbReference type="Proteomes" id="UP001605036">
    <property type="component" value="Unassembled WGS sequence"/>
</dbReference>
<protein>
    <submittedName>
        <fullName evidence="1">Uncharacterized protein</fullName>
    </submittedName>
</protein>
<organism evidence="1 2">
    <name type="scientific">Riccia fluitans</name>
    <dbReference type="NCBI Taxonomy" id="41844"/>
    <lineage>
        <taxon>Eukaryota</taxon>
        <taxon>Viridiplantae</taxon>
        <taxon>Streptophyta</taxon>
        <taxon>Embryophyta</taxon>
        <taxon>Marchantiophyta</taxon>
        <taxon>Marchantiopsida</taxon>
        <taxon>Marchantiidae</taxon>
        <taxon>Marchantiales</taxon>
        <taxon>Ricciaceae</taxon>
        <taxon>Riccia</taxon>
    </lineage>
</organism>
<proteinExistence type="predicted"/>
<evidence type="ECO:0000313" key="1">
    <source>
        <dbReference type="EMBL" id="KAL2607857.1"/>
    </source>
</evidence>
<keyword evidence="2" id="KW-1185">Reference proteome</keyword>
<evidence type="ECO:0000313" key="2">
    <source>
        <dbReference type="Proteomes" id="UP001605036"/>
    </source>
</evidence>
<gene>
    <name evidence="1" type="ORF">R1flu_026430</name>
</gene>